<evidence type="ECO:0000313" key="2">
    <source>
        <dbReference type="Proteomes" id="UP000229498"/>
    </source>
</evidence>
<reference evidence="1 2" key="1">
    <citation type="submission" date="2017-11" db="EMBL/GenBank/DDBJ databases">
        <title>Draft genome sequence of Rhizobiales bacterium SY3-13.</title>
        <authorList>
            <person name="Sun C."/>
        </authorList>
    </citation>
    <scope>NUCLEOTIDE SEQUENCE [LARGE SCALE GENOMIC DNA]</scope>
    <source>
        <strain evidence="1 2">SY3-13</strain>
    </source>
</reference>
<dbReference type="EMBL" id="PHIG01000047">
    <property type="protein sequence ID" value="PJK28325.1"/>
    <property type="molecule type" value="Genomic_DNA"/>
</dbReference>
<gene>
    <name evidence="1" type="ORF">CVT23_18315</name>
</gene>
<evidence type="ECO:0000313" key="1">
    <source>
        <dbReference type="EMBL" id="PJK28325.1"/>
    </source>
</evidence>
<proteinExistence type="predicted"/>
<organism evidence="1 2">
    <name type="scientific">Minwuia thermotolerans</name>
    <dbReference type="NCBI Taxonomy" id="2056226"/>
    <lineage>
        <taxon>Bacteria</taxon>
        <taxon>Pseudomonadati</taxon>
        <taxon>Pseudomonadota</taxon>
        <taxon>Alphaproteobacteria</taxon>
        <taxon>Minwuiales</taxon>
        <taxon>Minwuiaceae</taxon>
        <taxon>Minwuia</taxon>
    </lineage>
</organism>
<accession>A0A2M9FXY3</accession>
<dbReference type="RefSeq" id="WP_109794772.1">
    <property type="nucleotide sequence ID" value="NZ_PHIG01000047.1"/>
</dbReference>
<dbReference type="Proteomes" id="UP000229498">
    <property type="component" value="Unassembled WGS sequence"/>
</dbReference>
<name>A0A2M9FXY3_9PROT</name>
<dbReference type="OrthoDB" id="8282794at2"/>
<dbReference type="AlphaFoldDB" id="A0A2M9FXY3"/>
<evidence type="ECO:0008006" key="3">
    <source>
        <dbReference type="Google" id="ProtNLM"/>
    </source>
</evidence>
<keyword evidence="2" id="KW-1185">Reference proteome</keyword>
<sequence>MTSPMPTMAAYERALLERLWAYADGHLAGHLDGGRREGRPPVLAKGREALNVVVPDVSEAEAVRALMPGKERHLHYGSMKSSQALAQSIFGLLLIRGRLDLLAGLEAECGRPAFFADASGWTGRLEHEVESLEERRKTSVDVWLKGPEGARVAVECKFAENEFGRCSRPRLRPGDSGYPEQLCDGSYSVQRGRTTRCSLSEIGIRYWDYLPALFDWPADVDHALCPFGETYQIGRNALAATVGDDESVDPGRGHVLIVYDARNPAFADNGRSDRQWRMALDACRVPGLLRRVTWQRILGVLAADASMTRLLVALEAKYGLFPDTRGMTAASRETIPRD</sequence>
<protein>
    <recommendedName>
        <fullName evidence="3">Restriction endonuclease</fullName>
    </recommendedName>
</protein>
<dbReference type="Pfam" id="PF22558">
    <property type="entry name" value="REase-ARP"/>
    <property type="match status" value="1"/>
</dbReference>
<dbReference type="InterPro" id="IPR054333">
    <property type="entry name" value="REase-ARP-assoc"/>
</dbReference>
<comment type="caution">
    <text evidence="1">The sequence shown here is derived from an EMBL/GenBank/DDBJ whole genome shotgun (WGS) entry which is preliminary data.</text>
</comment>